<protein>
    <recommendedName>
        <fullName evidence="6">Ubiquitin-like protease family profile domain-containing protein</fullName>
    </recommendedName>
</protein>
<feature type="compositionally biased region" description="Basic and acidic residues" evidence="5">
    <location>
        <begin position="248"/>
        <end position="261"/>
    </location>
</feature>
<evidence type="ECO:0000256" key="1">
    <source>
        <dbReference type="ARBA" id="ARBA00005234"/>
    </source>
</evidence>
<dbReference type="AlphaFoldDB" id="A0A0E0RFW3"/>
<feature type="compositionally biased region" description="Basic and acidic residues" evidence="5">
    <location>
        <begin position="196"/>
        <end position="208"/>
    </location>
</feature>
<feature type="compositionally biased region" description="Polar residues" evidence="5">
    <location>
        <begin position="362"/>
        <end position="375"/>
    </location>
</feature>
<feature type="compositionally biased region" description="Polar residues" evidence="5">
    <location>
        <begin position="218"/>
        <end position="227"/>
    </location>
</feature>
<dbReference type="GO" id="GO:0016926">
    <property type="term" value="P:protein desumoylation"/>
    <property type="evidence" value="ECO:0007669"/>
    <property type="project" value="TreeGrafter"/>
</dbReference>
<feature type="region of interest" description="Disordered" evidence="5">
    <location>
        <begin position="196"/>
        <end position="227"/>
    </location>
</feature>
<feature type="region of interest" description="Disordered" evidence="5">
    <location>
        <begin position="345"/>
        <end position="375"/>
    </location>
</feature>
<evidence type="ECO:0000256" key="4">
    <source>
        <dbReference type="ARBA" id="ARBA00022807"/>
    </source>
</evidence>
<evidence type="ECO:0000313" key="7">
    <source>
        <dbReference type="EnsemblPlants" id="ORUFI12G09200.1"/>
    </source>
</evidence>
<dbReference type="Gramene" id="ORUFI12G09200.1">
    <property type="protein sequence ID" value="ORUFI12G09200.1"/>
    <property type="gene ID" value="ORUFI12G09200"/>
</dbReference>
<dbReference type="PROSITE" id="PS50600">
    <property type="entry name" value="ULP_PROTEASE"/>
    <property type="match status" value="1"/>
</dbReference>
<dbReference type="SUPFAM" id="SSF54001">
    <property type="entry name" value="Cysteine proteinases"/>
    <property type="match status" value="1"/>
</dbReference>
<organism evidence="7 8">
    <name type="scientific">Oryza rufipogon</name>
    <name type="common">Brownbeard rice</name>
    <name type="synonym">Asian wild rice</name>
    <dbReference type="NCBI Taxonomy" id="4529"/>
    <lineage>
        <taxon>Eukaryota</taxon>
        <taxon>Viridiplantae</taxon>
        <taxon>Streptophyta</taxon>
        <taxon>Embryophyta</taxon>
        <taxon>Tracheophyta</taxon>
        <taxon>Spermatophyta</taxon>
        <taxon>Magnoliopsida</taxon>
        <taxon>Liliopsida</taxon>
        <taxon>Poales</taxon>
        <taxon>Poaceae</taxon>
        <taxon>BOP clade</taxon>
        <taxon>Oryzoideae</taxon>
        <taxon>Oryzeae</taxon>
        <taxon>Oryzinae</taxon>
        <taxon>Oryza</taxon>
    </lineage>
</organism>
<name>A0A0E0RFW3_ORYRU</name>
<feature type="region of interest" description="Disordered" evidence="5">
    <location>
        <begin position="431"/>
        <end position="463"/>
    </location>
</feature>
<feature type="compositionally biased region" description="Pro residues" evidence="5">
    <location>
        <begin position="29"/>
        <end position="41"/>
    </location>
</feature>
<dbReference type="HOGENOM" id="CLU_371901_0_0_1"/>
<dbReference type="OMA" id="YESIPVQ"/>
<dbReference type="PANTHER" id="PTHR12606">
    <property type="entry name" value="SENTRIN/SUMO-SPECIFIC PROTEASE"/>
    <property type="match status" value="1"/>
</dbReference>
<dbReference type="STRING" id="4529.A0A0E0RFW3"/>
<feature type="compositionally biased region" description="Basic and acidic residues" evidence="5">
    <location>
        <begin position="435"/>
        <end position="457"/>
    </location>
</feature>
<sequence length="748" mass="84390">MRPHPPLSLALAARRNHRALLIPSRTHAAPPPHPLPHPPPSLSLDRRNRRASSAEIAAPPRHGAAPPLRAVSALRLLRIAASPLRAFSALRLLRIAAPPLRADPVSALRLLRIAVKSPRQAASATGILGLRLNRRRRHHRIPASSILLHTCEHSSGCEGVDATNPQTEERIAFRDITNRLDVLQTTPITPSDEVLRKREAHNRSQREYRARKKAAANTPCSATLRQPTTASLSKEFEIVNAQLAEATNDAREERNRKQREYRQKKKVGSTNLDGSVTSLTPVQPANEERNRKQREYRARKKAKSDIVRGSNSQSTDHIATSVLYNEDGDPGSVISLTAVQPANVERNRKQREYRARKKAESSIVSGSNSELTNQDDGVTAYESIPVQDVHQDIPSFDYIEFDSRIFEPALNNLDDESNVKLTQTCDVVDSDDEEFQNKEGTEPEEPLQDKESGEHVGSKVSMPNNGVPSKLIRSIIGQTYDYLPQDYVLTNQDVTAQDIILVSSENETLVNMGGFSVKKHHLSCLLTKDKWVNDDVISAYIHCIKEAQSKTDKKVYYENPFLIAMLQRDAVYIIDEHIDNFITNTVKNYLFHELIQGVQKHLDIITRRQDLPSHEWIDLNVVTWPIIEQLQVKIQLDGSSCGLFMLKFMEFFTGDKFSYPVTQKDIELFRYKLAGILLCWKTNMAAEASDVEQVEDTDNEDDVVIVGSRQRERWDMKESKEYMGAKFTAAHHKNKSQNTSISTKGWTT</sequence>
<evidence type="ECO:0000256" key="2">
    <source>
        <dbReference type="ARBA" id="ARBA00022670"/>
    </source>
</evidence>
<dbReference type="GO" id="GO:0005634">
    <property type="term" value="C:nucleus"/>
    <property type="evidence" value="ECO:0007669"/>
    <property type="project" value="TreeGrafter"/>
</dbReference>
<accession>A0A0E0RFW3</accession>
<feature type="domain" description="Ubiquitin-like protease family profile" evidence="6">
    <location>
        <begin position="515"/>
        <end position="652"/>
    </location>
</feature>
<keyword evidence="2" id="KW-0645">Protease</keyword>
<dbReference type="InterPro" id="IPR038765">
    <property type="entry name" value="Papain-like_cys_pep_sf"/>
</dbReference>
<evidence type="ECO:0000256" key="3">
    <source>
        <dbReference type="ARBA" id="ARBA00022801"/>
    </source>
</evidence>
<dbReference type="PANTHER" id="PTHR12606:SF155">
    <property type="entry name" value="OS04G0316900 PROTEIN"/>
    <property type="match status" value="1"/>
</dbReference>
<feature type="compositionally biased region" description="Basic and acidic residues" evidence="5">
    <location>
        <begin position="286"/>
        <end position="296"/>
    </location>
</feature>
<dbReference type="eggNOG" id="KOG0778">
    <property type="taxonomic scope" value="Eukaryota"/>
</dbReference>
<feature type="compositionally biased region" description="Polar residues" evidence="5">
    <location>
        <begin position="268"/>
        <end position="283"/>
    </location>
</feature>
<dbReference type="GO" id="GO:0016929">
    <property type="term" value="F:deSUMOylase activity"/>
    <property type="evidence" value="ECO:0007669"/>
    <property type="project" value="TreeGrafter"/>
</dbReference>
<proteinExistence type="inferred from homology"/>
<dbReference type="Gene3D" id="3.40.395.10">
    <property type="entry name" value="Adenoviral Proteinase, Chain A"/>
    <property type="match status" value="1"/>
</dbReference>
<keyword evidence="4" id="KW-0788">Thiol protease</keyword>
<dbReference type="EnsemblPlants" id="ORUFI12G09200.1">
    <property type="protein sequence ID" value="ORUFI12G09200.1"/>
    <property type="gene ID" value="ORUFI12G09200"/>
</dbReference>
<dbReference type="InterPro" id="IPR003653">
    <property type="entry name" value="Peptidase_C48_C"/>
</dbReference>
<dbReference type="Proteomes" id="UP000008022">
    <property type="component" value="Unassembled WGS sequence"/>
</dbReference>
<keyword evidence="3" id="KW-0378">Hydrolase</keyword>
<evidence type="ECO:0000256" key="5">
    <source>
        <dbReference type="SAM" id="MobiDB-lite"/>
    </source>
</evidence>
<keyword evidence="8" id="KW-1185">Reference proteome</keyword>
<evidence type="ECO:0000313" key="8">
    <source>
        <dbReference type="Proteomes" id="UP000008022"/>
    </source>
</evidence>
<reference evidence="7" key="2">
    <citation type="submission" date="2015-06" db="UniProtKB">
        <authorList>
            <consortium name="EnsemblPlants"/>
        </authorList>
    </citation>
    <scope>IDENTIFICATION</scope>
</reference>
<feature type="region of interest" description="Disordered" evidence="5">
    <location>
        <begin position="247"/>
        <end position="314"/>
    </location>
</feature>
<dbReference type="GO" id="GO:0006508">
    <property type="term" value="P:proteolysis"/>
    <property type="evidence" value="ECO:0007669"/>
    <property type="project" value="UniProtKB-KW"/>
</dbReference>
<dbReference type="Gene3D" id="1.10.418.20">
    <property type="match status" value="1"/>
</dbReference>
<evidence type="ECO:0000259" key="6">
    <source>
        <dbReference type="PROSITE" id="PS50600"/>
    </source>
</evidence>
<comment type="similarity">
    <text evidence="1">Belongs to the peptidase C48 family.</text>
</comment>
<feature type="region of interest" description="Disordered" evidence="5">
    <location>
        <begin position="25"/>
        <end position="64"/>
    </location>
</feature>
<reference evidence="8" key="1">
    <citation type="submission" date="2013-06" db="EMBL/GenBank/DDBJ databases">
        <authorList>
            <person name="Zhao Q."/>
        </authorList>
    </citation>
    <scope>NUCLEOTIDE SEQUENCE</scope>
    <source>
        <strain evidence="8">cv. W1943</strain>
    </source>
</reference>